<evidence type="ECO:0000313" key="1">
    <source>
        <dbReference type="EMBL" id="KLN34640.1"/>
    </source>
</evidence>
<reference evidence="1 2" key="1">
    <citation type="submission" date="2014-05" db="EMBL/GenBank/DDBJ databases">
        <title>Cellulosimicrobium funkei U11 genome.</title>
        <authorList>
            <person name="Hu C."/>
            <person name="Gong Y."/>
            <person name="Wan W."/>
            <person name="Jiang M."/>
        </authorList>
    </citation>
    <scope>NUCLEOTIDE SEQUENCE [LARGE SCALE GENOMIC DNA]</scope>
    <source>
        <strain evidence="1 2">U11</strain>
    </source>
</reference>
<dbReference type="AlphaFoldDB" id="A0A0H2KM79"/>
<dbReference type="STRING" id="264251.FB00_11600"/>
<evidence type="ECO:0000313" key="2">
    <source>
        <dbReference type="Proteomes" id="UP000035265"/>
    </source>
</evidence>
<dbReference type="EMBL" id="JNBQ01000012">
    <property type="protein sequence ID" value="KLN34640.1"/>
    <property type="molecule type" value="Genomic_DNA"/>
</dbReference>
<proteinExistence type="predicted"/>
<dbReference type="Proteomes" id="UP000035265">
    <property type="component" value="Unassembled WGS sequence"/>
</dbReference>
<accession>A0A0H2KM79</accession>
<organism evidence="1 2">
    <name type="scientific">Cellulosimicrobium funkei</name>
    <dbReference type="NCBI Taxonomy" id="264251"/>
    <lineage>
        <taxon>Bacteria</taxon>
        <taxon>Bacillati</taxon>
        <taxon>Actinomycetota</taxon>
        <taxon>Actinomycetes</taxon>
        <taxon>Micrococcales</taxon>
        <taxon>Promicromonosporaceae</taxon>
        <taxon>Cellulosimicrobium</taxon>
    </lineage>
</organism>
<sequence>MSWFRRPSLPDPVRRALDVPADDRVLASAELTDGSWAVATRTELLTSDPTGTTVARRPWSDVDRAGYAPETATITVSWVDGGAPLALRLADARRTSLAQTLRERVQSSVVLSETVTFAAGLTARVAVRRDGDGELFSQVVADPGVDLTDPEVTARVDAAEGRVRSASGLPL</sequence>
<protein>
    <submittedName>
        <fullName evidence="1">Uncharacterized protein</fullName>
    </submittedName>
</protein>
<gene>
    <name evidence="1" type="ORF">FB00_11600</name>
</gene>
<dbReference type="PATRIC" id="fig|264251.5.peg.2360"/>
<keyword evidence="2" id="KW-1185">Reference proteome</keyword>
<dbReference type="RefSeq" id="WP_047233023.1">
    <property type="nucleotide sequence ID" value="NZ_JNBQ01000012.1"/>
</dbReference>
<name>A0A0H2KM79_9MICO</name>
<comment type="caution">
    <text evidence="1">The sequence shown here is derived from an EMBL/GenBank/DDBJ whole genome shotgun (WGS) entry which is preliminary data.</text>
</comment>